<evidence type="ECO:0000256" key="1">
    <source>
        <dbReference type="SAM" id="MobiDB-lite"/>
    </source>
</evidence>
<feature type="compositionally biased region" description="Polar residues" evidence="1">
    <location>
        <begin position="47"/>
        <end position="56"/>
    </location>
</feature>
<dbReference type="OrthoDB" id="6622963at2759"/>
<feature type="region of interest" description="Disordered" evidence="1">
    <location>
        <begin position="42"/>
        <end position="97"/>
    </location>
</feature>
<protein>
    <submittedName>
        <fullName evidence="2">Uncharacterized protein</fullName>
    </submittedName>
</protein>
<proteinExistence type="predicted"/>
<evidence type="ECO:0000313" key="2">
    <source>
        <dbReference type="EMBL" id="JAC58231.1"/>
    </source>
</evidence>
<organism evidence="2">
    <name type="scientific">Bactrocera dorsalis</name>
    <name type="common">Oriental fruit fly</name>
    <name type="synonym">Dacus dorsalis</name>
    <dbReference type="NCBI Taxonomy" id="27457"/>
    <lineage>
        <taxon>Eukaryota</taxon>
        <taxon>Metazoa</taxon>
        <taxon>Ecdysozoa</taxon>
        <taxon>Arthropoda</taxon>
        <taxon>Hexapoda</taxon>
        <taxon>Insecta</taxon>
        <taxon>Pterygota</taxon>
        <taxon>Neoptera</taxon>
        <taxon>Endopterygota</taxon>
        <taxon>Diptera</taxon>
        <taxon>Brachycera</taxon>
        <taxon>Muscomorpha</taxon>
        <taxon>Tephritoidea</taxon>
        <taxon>Tephritidae</taxon>
        <taxon>Bactrocera</taxon>
        <taxon>Bactrocera</taxon>
    </lineage>
</organism>
<name>A0A034WRQ3_BACDO</name>
<dbReference type="EMBL" id="GAKP01000721">
    <property type="protein sequence ID" value="JAC58231.1"/>
    <property type="molecule type" value="Transcribed_RNA"/>
</dbReference>
<feature type="non-terminal residue" evidence="2">
    <location>
        <position position="149"/>
    </location>
</feature>
<feature type="region of interest" description="Disordered" evidence="1">
    <location>
        <begin position="1"/>
        <end position="21"/>
    </location>
</feature>
<sequence>MNNFSRNNANNTTNATSRSDNSSNIYAALMGSGHKVKNNGVSRELDISSSQGTPSTDIDPFKRAPRLGRSPTNALCVEKPARARSSPPAFQDSTPQAKQTLSCVDYMRELGEEIKKLTEMMGPPQRTINNNIRDLLSNIGVLYGKAQSE</sequence>
<dbReference type="AlphaFoldDB" id="A0A034WRQ3"/>
<accession>A0A034WRQ3</accession>
<reference evidence="2" key="1">
    <citation type="journal article" date="2014" name="BMC Genomics">
        <title>Characterizing the developmental transcriptome of the oriental fruit fly, Bactrocera dorsalis (Diptera: Tephritidae) through comparative genomic analysis with Drosophila melanogaster utilizing modENCODE datasets.</title>
        <authorList>
            <person name="Geib S.M."/>
            <person name="Calla B."/>
            <person name="Hall B."/>
            <person name="Hou S."/>
            <person name="Manoukis N.C."/>
        </authorList>
    </citation>
    <scope>NUCLEOTIDE SEQUENCE</scope>
    <source>
        <strain evidence="2">Punador</strain>
    </source>
</reference>